<organism evidence="11 12">
    <name type="scientific">Aphanomyces stellatus</name>
    <dbReference type="NCBI Taxonomy" id="120398"/>
    <lineage>
        <taxon>Eukaryota</taxon>
        <taxon>Sar</taxon>
        <taxon>Stramenopiles</taxon>
        <taxon>Oomycota</taxon>
        <taxon>Saprolegniomycetes</taxon>
        <taxon>Saprolegniales</taxon>
        <taxon>Verrucalvaceae</taxon>
        <taxon>Aphanomyces</taxon>
    </lineage>
</organism>
<dbReference type="AlphaFoldDB" id="A0A485KCQ2"/>
<keyword evidence="8" id="KW-0472">Membrane</keyword>
<name>A0A485KCQ2_9STRA</name>
<keyword evidence="3" id="KW-0136">Cellulose degradation</keyword>
<keyword evidence="2 7" id="KW-0378">Hydrolase</keyword>
<dbReference type="SUPFAM" id="SSF51445">
    <property type="entry name" value="(Trans)glycosidases"/>
    <property type="match status" value="1"/>
</dbReference>
<dbReference type="GO" id="GO:0030245">
    <property type="term" value="P:cellulose catabolic process"/>
    <property type="evidence" value="ECO:0007669"/>
    <property type="project" value="UniProtKB-KW"/>
</dbReference>
<dbReference type="EMBL" id="CAADRA010000732">
    <property type="protein sequence ID" value="VFT80905.1"/>
    <property type="molecule type" value="Genomic_DNA"/>
</dbReference>
<evidence type="ECO:0000313" key="10">
    <source>
        <dbReference type="EMBL" id="KAF0714679.1"/>
    </source>
</evidence>
<keyword evidence="6" id="KW-0624">Polysaccharide degradation</keyword>
<evidence type="ECO:0000256" key="3">
    <source>
        <dbReference type="ARBA" id="ARBA00023001"/>
    </source>
</evidence>
<dbReference type="GO" id="GO:0004553">
    <property type="term" value="F:hydrolase activity, hydrolyzing O-glycosyl compounds"/>
    <property type="evidence" value="ECO:0007669"/>
    <property type="project" value="InterPro"/>
</dbReference>
<keyword evidence="12" id="KW-1185">Reference proteome</keyword>
<keyword evidence="5 7" id="KW-0326">Glycosidase</keyword>
<dbReference type="Proteomes" id="UP000332933">
    <property type="component" value="Unassembled WGS sequence"/>
</dbReference>
<reference evidence="11 12" key="1">
    <citation type="submission" date="2019-03" db="EMBL/GenBank/DDBJ databases">
        <authorList>
            <person name="Gaulin E."/>
            <person name="Dumas B."/>
        </authorList>
    </citation>
    <scope>NUCLEOTIDE SEQUENCE [LARGE SCALE GENOMIC DNA]</scope>
    <source>
        <strain evidence="11">CBS 568.67</strain>
    </source>
</reference>
<comment type="similarity">
    <text evidence="1 7">Belongs to the glycosyl hydrolase 5 (cellulase A) family.</text>
</comment>
<reference evidence="10" key="2">
    <citation type="submission" date="2019-06" db="EMBL/GenBank/DDBJ databases">
        <title>Genomics analysis of Aphanomyces spp. identifies a new class of oomycete effector associated with host adaptation.</title>
        <authorList>
            <person name="Gaulin E."/>
        </authorList>
    </citation>
    <scope>NUCLEOTIDE SEQUENCE</scope>
    <source>
        <strain evidence="10">CBS 578.67</strain>
    </source>
</reference>
<evidence type="ECO:0000256" key="5">
    <source>
        <dbReference type="ARBA" id="ARBA00023295"/>
    </source>
</evidence>
<proteinExistence type="inferred from homology"/>
<keyword evidence="8" id="KW-0812">Transmembrane</keyword>
<dbReference type="OrthoDB" id="442731at2759"/>
<sequence>MATRLVTKPAAKAARSISSSGASSATDSSASLPVMDATASTRMYRFSEHFAGVGTRFSNPFTRGTIVDRDIKVAHDPAMPSADASLKAPSYNGRHKRWPGILLMTLLVLGSVVGIIVFAAKSSSASIERRDAVQLAMANRARIDSGLETIGAKRDHIDDDGIVNNPKQYKPMGCELPDYQSKKGKIWAVGKNGTEVPVSIKGVNWFGMETGMQAPFGLWDNDQNGTTVYAIADFLSLNNFNSVRMPLCLENILENKPLEANIINRVTNRALDMSSYIHLLQSIVKGLGYRSISVLISMHTLNRMNDAGSLWYGKGFTEDQFMTAIDVLTKNLCSDTYWNILGIDVKNEPFAGSWGDGEKADFKAGAERIAARMLRGCPKWMAFVEGINQQHEIVLDGKEYGYYDWFGGGLHSAKKFPPTFVTDNKLVYAPHYYTPAVFPQYYLYGGGNVTKDSAIANYIELDTPTLKGRVKATMYDMFGYLNANKGPAVLLGEFAGLYTKDAHPMKTTQRCTDLTIEIAVEEGYAGAYMWSLNPESAYQFNPSDKPGTYIEGLLELDWRTPNKPFLTAMKGLDHLKDLKPMPCFPIEKAAATP</sequence>
<dbReference type="Pfam" id="PF00150">
    <property type="entry name" value="Cellulase"/>
    <property type="match status" value="1"/>
</dbReference>
<feature type="transmembrane region" description="Helical" evidence="8">
    <location>
        <begin position="101"/>
        <end position="120"/>
    </location>
</feature>
<evidence type="ECO:0000259" key="9">
    <source>
        <dbReference type="Pfam" id="PF00150"/>
    </source>
</evidence>
<keyword evidence="4" id="KW-0119">Carbohydrate metabolism</keyword>
<evidence type="ECO:0000313" key="12">
    <source>
        <dbReference type="Proteomes" id="UP000332933"/>
    </source>
</evidence>
<protein>
    <submittedName>
        <fullName evidence="11">Aste57867_3754 protein</fullName>
    </submittedName>
</protein>
<accession>A0A485KCQ2</accession>
<evidence type="ECO:0000256" key="4">
    <source>
        <dbReference type="ARBA" id="ARBA00023277"/>
    </source>
</evidence>
<dbReference type="PANTHER" id="PTHR35923">
    <property type="entry name" value="MAJOR EXTRACELLULAR ENDOGLUCANASE"/>
    <property type="match status" value="1"/>
</dbReference>
<evidence type="ECO:0000313" key="11">
    <source>
        <dbReference type="EMBL" id="VFT80905.1"/>
    </source>
</evidence>
<dbReference type="InterPro" id="IPR017853">
    <property type="entry name" value="GH"/>
</dbReference>
<evidence type="ECO:0000256" key="8">
    <source>
        <dbReference type="SAM" id="Phobius"/>
    </source>
</evidence>
<gene>
    <name evidence="11" type="primary">Aste57867_3754</name>
    <name evidence="10" type="ORF">As57867_003743</name>
    <name evidence="11" type="ORF">ASTE57867_3754</name>
</gene>
<evidence type="ECO:0000256" key="7">
    <source>
        <dbReference type="RuleBase" id="RU361153"/>
    </source>
</evidence>
<evidence type="ECO:0000256" key="2">
    <source>
        <dbReference type="ARBA" id="ARBA00022801"/>
    </source>
</evidence>
<feature type="domain" description="Glycoside hydrolase family 5" evidence="9">
    <location>
        <begin position="201"/>
        <end position="535"/>
    </location>
</feature>
<dbReference type="PANTHER" id="PTHR35923:SF2">
    <property type="entry name" value="ENDOGLUCANASE"/>
    <property type="match status" value="1"/>
</dbReference>
<dbReference type="Gene3D" id="3.20.20.80">
    <property type="entry name" value="Glycosidases"/>
    <property type="match status" value="1"/>
</dbReference>
<evidence type="ECO:0000256" key="1">
    <source>
        <dbReference type="ARBA" id="ARBA00005641"/>
    </source>
</evidence>
<dbReference type="InterPro" id="IPR001547">
    <property type="entry name" value="Glyco_hydro_5"/>
</dbReference>
<dbReference type="EMBL" id="VJMH01000732">
    <property type="protein sequence ID" value="KAF0714679.1"/>
    <property type="molecule type" value="Genomic_DNA"/>
</dbReference>
<keyword evidence="8" id="KW-1133">Transmembrane helix</keyword>
<evidence type="ECO:0000256" key="6">
    <source>
        <dbReference type="ARBA" id="ARBA00023326"/>
    </source>
</evidence>